<feature type="compositionally biased region" description="Basic and acidic residues" evidence="1">
    <location>
        <begin position="92"/>
        <end position="103"/>
    </location>
</feature>
<feature type="region of interest" description="Disordered" evidence="1">
    <location>
        <begin position="78"/>
        <end position="128"/>
    </location>
</feature>
<feature type="region of interest" description="Disordered" evidence="1">
    <location>
        <begin position="730"/>
        <end position="757"/>
    </location>
</feature>
<evidence type="ECO:0000313" key="4">
    <source>
        <dbReference type="Proteomes" id="UP001231189"/>
    </source>
</evidence>
<feature type="compositionally biased region" description="Basic and acidic residues" evidence="1">
    <location>
        <begin position="746"/>
        <end position="757"/>
    </location>
</feature>
<dbReference type="AlphaFoldDB" id="A0AAD8RN62"/>
<feature type="compositionally biased region" description="Pro residues" evidence="1">
    <location>
        <begin position="440"/>
        <end position="449"/>
    </location>
</feature>
<gene>
    <name evidence="3" type="ORF">QYE76_001582</name>
</gene>
<feature type="compositionally biased region" description="Basic and acidic residues" evidence="1">
    <location>
        <begin position="358"/>
        <end position="370"/>
    </location>
</feature>
<dbReference type="EMBL" id="JAUUTY010000005">
    <property type="protein sequence ID" value="KAK1627267.1"/>
    <property type="molecule type" value="Genomic_DNA"/>
</dbReference>
<comment type="caution">
    <text evidence="3">The sequence shown here is derived from an EMBL/GenBank/DDBJ whole genome shotgun (WGS) entry which is preliminary data.</text>
</comment>
<dbReference type="PANTHER" id="PTHR33223">
    <property type="entry name" value="CCHC-TYPE DOMAIN-CONTAINING PROTEIN"/>
    <property type="match status" value="1"/>
</dbReference>
<protein>
    <recommendedName>
        <fullName evidence="2">Retrotransposon gag domain-containing protein</fullName>
    </recommendedName>
</protein>
<dbReference type="Pfam" id="PF03732">
    <property type="entry name" value="Retrotrans_gag"/>
    <property type="match status" value="1"/>
</dbReference>
<feature type="compositionally biased region" description="Basic and acidic residues" evidence="1">
    <location>
        <begin position="310"/>
        <end position="334"/>
    </location>
</feature>
<keyword evidence="4" id="KW-1185">Reference proteome</keyword>
<sequence>MSRLSEDDAREITSNLTKSFMTTDTAGMPRPKTVAAATANLAAYLINQRPEGSMAQAHRGALESLAILGNNLVPQKEKTMVQGSGSKHHARDARDEITQSRIDKARRRRATRKDDDSDSSDEDQEYDGELRGADCLSYKIREAMPPKKFKPTPTDAAKYDGQQEPRSWIDDYLQTVILHKGNQIAAMQCLQLYLKDSARAWLRGLPKGSVKSWDDLVDAFVANFQATYKRPVGIEELRSCRQKQKESMRSYIGRFTKLLNAAEDVSVDRAIDAFSDGVQRESYIEELGRKKPKTITKLMEIANSWADGEDNVRRPRQRSDDEDGDQPKHDSGGRRDRHKRRKNRNYDDNNLVAAGYADRQDDRDDRHDGNRNNSGNRANYKPRQQRTPELPYAEQFNAPCYLHSYVDSKDGKTKSSHLLRDCRQFLDMHKLIQQSGQQQLPPPPPPPPQHQVQQAQPNEAFPPPRGQMSMIHRTESIMANIPEYVDWSSQSITFSRADHPMTTPKPGHAALVVEAQIGGFKMSKVFMDGGSGLNLIFVDTIRSMGITMSMLEETDTCFHGILPTAPGHSLGKAYLNVIFGRADNFRKEKIEFEVVNWESQYHAILGRPAYAKFMVVPHYAYLKLKMPGNNGTNITIYGSFSRSDNCDRDFQRIAAKFGPQREIVGPPPKLSLREIKEEKDGRGTKKKPAALALKASAAEASAAEASAAKGSAVDGTEGLVDSKTMAITAQTLDETSNAAATTNAVKKPEEEKNPFLA</sequence>
<proteinExistence type="predicted"/>
<feature type="region of interest" description="Disordered" evidence="1">
    <location>
        <begin position="434"/>
        <end position="467"/>
    </location>
</feature>
<dbReference type="PANTHER" id="PTHR33223:SF8">
    <property type="entry name" value="OS04G0172440 PROTEIN"/>
    <property type="match status" value="1"/>
</dbReference>
<organism evidence="3 4">
    <name type="scientific">Lolium multiflorum</name>
    <name type="common">Italian ryegrass</name>
    <name type="synonym">Lolium perenne subsp. multiflorum</name>
    <dbReference type="NCBI Taxonomy" id="4521"/>
    <lineage>
        <taxon>Eukaryota</taxon>
        <taxon>Viridiplantae</taxon>
        <taxon>Streptophyta</taxon>
        <taxon>Embryophyta</taxon>
        <taxon>Tracheophyta</taxon>
        <taxon>Spermatophyta</taxon>
        <taxon>Magnoliopsida</taxon>
        <taxon>Liliopsida</taxon>
        <taxon>Poales</taxon>
        <taxon>Poaceae</taxon>
        <taxon>BOP clade</taxon>
        <taxon>Pooideae</taxon>
        <taxon>Poodae</taxon>
        <taxon>Poeae</taxon>
        <taxon>Poeae Chloroplast Group 2 (Poeae type)</taxon>
        <taxon>Loliodinae</taxon>
        <taxon>Loliinae</taxon>
        <taxon>Lolium</taxon>
    </lineage>
</organism>
<evidence type="ECO:0000313" key="3">
    <source>
        <dbReference type="EMBL" id="KAK1627267.1"/>
    </source>
</evidence>
<evidence type="ECO:0000256" key="1">
    <source>
        <dbReference type="SAM" id="MobiDB-lite"/>
    </source>
</evidence>
<feature type="compositionally biased region" description="Acidic residues" evidence="1">
    <location>
        <begin position="116"/>
        <end position="127"/>
    </location>
</feature>
<feature type="compositionally biased region" description="Polar residues" evidence="1">
    <location>
        <begin position="730"/>
        <end position="744"/>
    </location>
</feature>
<reference evidence="3" key="1">
    <citation type="submission" date="2023-07" db="EMBL/GenBank/DDBJ databases">
        <title>A chromosome-level genome assembly of Lolium multiflorum.</title>
        <authorList>
            <person name="Chen Y."/>
            <person name="Copetti D."/>
            <person name="Kolliker R."/>
            <person name="Studer B."/>
        </authorList>
    </citation>
    <scope>NUCLEOTIDE SEQUENCE</scope>
    <source>
        <strain evidence="3">02402/16</strain>
        <tissue evidence="3">Leaf</tissue>
    </source>
</reference>
<dbReference type="Proteomes" id="UP001231189">
    <property type="component" value="Unassembled WGS sequence"/>
</dbReference>
<name>A0AAD8RN62_LOLMU</name>
<feature type="domain" description="Retrotransposon gag" evidence="2">
    <location>
        <begin position="192"/>
        <end position="279"/>
    </location>
</feature>
<feature type="region of interest" description="Disordered" evidence="1">
    <location>
        <begin position="306"/>
        <end position="385"/>
    </location>
</feature>
<evidence type="ECO:0000259" key="2">
    <source>
        <dbReference type="Pfam" id="PF03732"/>
    </source>
</evidence>
<dbReference type="InterPro" id="IPR005162">
    <property type="entry name" value="Retrotrans_gag_dom"/>
</dbReference>
<accession>A0AAD8RN62</accession>